<gene>
    <name evidence="2" type="primary">Fasn_3</name>
    <name evidence="2" type="ORF">G6Z78_0000007</name>
</gene>
<reference evidence="2" key="1">
    <citation type="submission" date="2020-02" db="EMBL/GenBank/DDBJ databases">
        <title>Relaxed selection underlies rapid genomic changes in the transitions from sociality to social parasitism in ants.</title>
        <authorList>
            <person name="Bi X."/>
        </authorList>
    </citation>
    <scope>NUCLEOTIDE SEQUENCE</scope>
    <source>
        <strain evidence="2">BGI-DK2014c</strain>
        <tissue evidence="2">Whole body</tissue>
    </source>
</reference>
<dbReference type="EMBL" id="JAANIA010002834">
    <property type="protein sequence ID" value="KAG5309245.1"/>
    <property type="molecule type" value="Genomic_DNA"/>
</dbReference>
<dbReference type="PANTHER" id="PTHR45681:SF6">
    <property type="entry name" value="POLYKETIDE SYNTHASE 37"/>
    <property type="match status" value="1"/>
</dbReference>
<dbReference type="PANTHER" id="PTHR45681">
    <property type="entry name" value="POLYKETIDE SYNTHASE 44-RELATED"/>
    <property type="match status" value="1"/>
</dbReference>
<evidence type="ECO:0000256" key="1">
    <source>
        <dbReference type="ARBA" id="ARBA00022679"/>
    </source>
</evidence>
<dbReference type="GO" id="GO:0016740">
    <property type="term" value="F:transferase activity"/>
    <property type="evidence" value="ECO:0007669"/>
    <property type="project" value="UniProtKB-KW"/>
</dbReference>
<sequence length="99" mass="11099">CLAQNGRFLEIGKFDLISNNPLDMSTFQKGISFYGITLENMMIKNRNSERKRLMVTLLENGLSDGTIKPIQAKIFPKANIEEAFKYMASGKHIGKVGLC</sequence>
<proteinExistence type="predicted"/>
<dbReference type="Gene3D" id="3.90.180.10">
    <property type="entry name" value="Medium-chain alcohol dehydrogenases, catalytic domain"/>
    <property type="match status" value="1"/>
</dbReference>
<dbReference type="Pfam" id="PF13602">
    <property type="entry name" value="ADH_zinc_N_2"/>
    <property type="match status" value="1"/>
</dbReference>
<keyword evidence="1" id="KW-0808">Transferase</keyword>
<organism evidence="2 3">
    <name type="scientific">Pseudoatta argentina</name>
    <dbReference type="NCBI Taxonomy" id="621737"/>
    <lineage>
        <taxon>Eukaryota</taxon>
        <taxon>Metazoa</taxon>
        <taxon>Ecdysozoa</taxon>
        <taxon>Arthropoda</taxon>
        <taxon>Hexapoda</taxon>
        <taxon>Insecta</taxon>
        <taxon>Pterygota</taxon>
        <taxon>Neoptera</taxon>
        <taxon>Endopterygota</taxon>
        <taxon>Hymenoptera</taxon>
        <taxon>Apocrita</taxon>
        <taxon>Aculeata</taxon>
        <taxon>Formicoidea</taxon>
        <taxon>Formicidae</taxon>
        <taxon>Myrmicinae</taxon>
        <taxon>Pseudoatta</taxon>
    </lineage>
</organism>
<comment type="caution">
    <text evidence="2">The sequence shown here is derived from an EMBL/GenBank/DDBJ whole genome shotgun (WGS) entry which is preliminary data.</text>
</comment>
<dbReference type="Proteomes" id="UP000668214">
    <property type="component" value="Unassembled WGS sequence"/>
</dbReference>
<name>A0A836JJI2_9HYME</name>
<dbReference type="AlphaFoldDB" id="A0A836JJI2"/>
<feature type="non-terminal residue" evidence="2">
    <location>
        <position position="99"/>
    </location>
</feature>
<dbReference type="InterPro" id="IPR050444">
    <property type="entry name" value="Polyketide_Synthase"/>
</dbReference>
<evidence type="ECO:0000313" key="3">
    <source>
        <dbReference type="Proteomes" id="UP000668214"/>
    </source>
</evidence>
<keyword evidence="3" id="KW-1185">Reference proteome</keyword>
<feature type="non-terminal residue" evidence="2">
    <location>
        <position position="1"/>
    </location>
</feature>
<evidence type="ECO:0000313" key="2">
    <source>
        <dbReference type="EMBL" id="KAG5309245.1"/>
    </source>
</evidence>
<accession>A0A836JJI2</accession>
<protein>
    <submittedName>
        <fullName evidence="2">FAS synthase</fullName>
    </submittedName>
</protein>